<dbReference type="GeneID" id="36589556"/>
<sequence>MPLCMLCEQITPWTLKSVRFDGATLLDPEKCNSHHRSFSLLQKSAVECGLCKLMRDAILDNKLNLEGNWPLREDAPVLLGSVINVYADPRVEAPQLYNILVQCGDLFVTLHAFADAESQAAKSNAVAGRLPFETGSQAHFDMITTWLRNCERTHPNCRIGGVGEALADIGQDQSVKLPRRVVDVGDSADPRIRLIDSSNVKGQYVALSHRWPVDPSKHFKTTKSSIDGHRQQIVFEDLPRTFQDAVTVTRRLGLRYLWIDSLCIIQDNSDDWNQQSMVMGKIYNESTITIMAATSMNIPNHEPAPEGFLHQQPSLTLPTIEMDYYSRDWRRDGHWFIRHMDPTRHHSHILDLLTRGWVLQEHMLSRRKVIYTPDQLLWNCKSMQVLEVNRDIKTDSQRIQGTESWEDTFFVDHWLGIAENFSAKDLTFESDKLPALSGLASYFCRRHGQEYFAGLLSGSIAEGLLWRPYSPGSLSRPMEYTAPTWSWTSLKGRIKIVAPSQSSRGSLRSKHAIEDIKFELLPEGKNPNGRLKDGRMKITGLIMRAEMCRENDNANLLMRLRVGTRSLAQFHLDLAESAPAPLSVQEVACLYVLEDEENVLVLRKSRNLYEYERIGIATVDPAWFHDGGAKKERITIV</sequence>
<protein>
    <submittedName>
        <fullName evidence="2">HET-domain-containing protein</fullName>
    </submittedName>
</protein>
<dbReference type="InParanoid" id="A0A2J6SR86"/>
<name>A0A2J6SR86_9HELO</name>
<dbReference type="Proteomes" id="UP000235371">
    <property type="component" value="Unassembled WGS sequence"/>
</dbReference>
<organism evidence="2 3">
    <name type="scientific">Hyaloscypha bicolor E</name>
    <dbReference type="NCBI Taxonomy" id="1095630"/>
    <lineage>
        <taxon>Eukaryota</taxon>
        <taxon>Fungi</taxon>
        <taxon>Dikarya</taxon>
        <taxon>Ascomycota</taxon>
        <taxon>Pezizomycotina</taxon>
        <taxon>Leotiomycetes</taxon>
        <taxon>Helotiales</taxon>
        <taxon>Hyaloscyphaceae</taxon>
        <taxon>Hyaloscypha</taxon>
        <taxon>Hyaloscypha bicolor</taxon>
    </lineage>
</organism>
<dbReference type="InterPro" id="IPR010730">
    <property type="entry name" value="HET"/>
</dbReference>
<keyword evidence="3" id="KW-1185">Reference proteome</keyword>
<gene>
    <name evidence="2" type="ORF">K444DRAFT_619239</name>
</gene>
<reference evidence="2 3" key="1">
    <citation type="submission" date="2016-04" db="EMBL/GenBank/DDBJ databases">
        <title>A degradative enzymes factory behind the ericoid mycorrhizal symbiosis.</title>
        <authorList>
            <consortium name="DOE Joint Genome Institute"/>
            <person name="Martino E."/>
            <person name="Morin E."/>
            <person name="Grelet G."/>
            <person name="Kuo A."/>
            <person name="Kohler A."/>
            <person name="Daghino S."/>
            <person name="Barry K."/>
            <person name="Choi C."/>
            <person name="Cichocki N."/>
            <person name="Clum A."/>
            <person name="Copeland A."/>
            <person name="Hainaut M."/>
            <person name="Haridas S."/>
            <person name="Labutti K."/>
            <person name="Lindquist E."/>
            <person name="Lipzen A."/>
            <person name="Khouja H.-R."/>
            <person name="Murat C."/>
            <person name="Ohm R."/>
            <person name="Olson A."/>
            <person name="Spatafora J."/>
            <person name="Veneault-Fourrey C."/>
            <person name="Henrissat B."/>
            <person name="Grigoriev I."/>
            <person name="Martin F."/>
            <person name="Perotto S."/>
        </authorList>
    </citation>
    <scope>NUCLEOTIDE SEQUENCE [LARGE SCALE GENOMIC DNA]</scope>
    <source>
        <strain evidence="2 3">E</strain>
    </source>
</reference>
<accession>A0A2J6SR86</accession>
<evidence type="ECO:0000259" key="1">
    <source>
        <dbReference type="Pfam" id="PF06985"/>
    </source>
</evidence>
<feature type="domain" description="Heterokaryon incompatibility" evidence="1">
    <location>
        <begin position="204"/>
        <end position="361"/>
    </location>
</feature>
<dbReference type="PANTHER" id="PTHR33112:SF16">
    <property type="entry name" value="HETEROKARYON INCOMPATIBILITY DOMAIN-CONTAINING PROTEIN"/>
    <property type="match status" value="1"/>
</dbReference>
<dbReference type="EMBL" id="KZ613887">
    <property type="protein sequence ID" value="PMD53260.1"/>
    <property type="molecule type" value="Genomic_DNA"/>
</dbReference>
<evidence type="ECO:0000313" key="3">
    <source>
        <dbReference type="Proteomes" id="UP000235371"/>
    </source>
</evidence>
<dbReference type="OrthoDB" id="47007at2759"/>
<dbReference type="AlphaFoldDB" id="A0A2J6SR86"/>
<dbReference type="PANTHER" id="PTHR33112">
    <property type="entry name" value="DOMAIN PROTEIN, PUTATIVE-RELATED"/>
    <property type="match status" value="1"/>
</dbReference>
<dbReference type="STRING" id="1095630.A0A2J6SR86"/>
<evidence type="ECO:0000313" key="2">
    <source>
        <dbReference type="EMBL" id="PMD53260.1"/>
    </source>
</evidence>
<dbReference type="Pfam" id="PF06985">
    <property type="entry name" value="HET"/>
    <property type="match status" value="1"/>
</dbReference>
<proteinExistence type="predicted"/>
<dbReference type="RefSeq" id="XP_024730164.1">
    <property type="nucleotide sequence ID" value="XM_024881479.1"/>
</dbReference>